<dbReference type="InterPro" id="IPR012338">
    <property type="entry name" value="Beta-lactam/transpept-like"/>
</dbReference>
<proteinExistence type="predicted"/>
<dbReference type="InterPro" id="IPR001466">
    <property type="entry name" value="Beta-lactam-related"/>
</dbReference>
<keyword evidence="3" id="KW-1185">Reference proteome</keyword>
<feature type="domain" description="Beta-lactamase-related" evidence="1">
    <location>
        <begin position="10"/>
        <end position="298"/>
    </location>
</feature>
<dbReference type="PANTHER" id="PTHR46825:SF7">
    <property type="entry name" value="D-ALANYL-D-ALANINE CARBOXYPEPTIDASE"/>
    <property type="match status" value="1"/>
</dbReference>
<evidence type="ECO:0000259" key="1">
    <source>
        <dbReference type="Pfam" id="PF00144"/>
    </source>
</evidence>
<dbReference type="Gene3D" id="3.40.710.10">
    <property type="entry name" value="DD-peptidase/beta-lactamase superfamily"/>
    <property type="match status" value="1"/>
</dbReference>
<dbReference type="SUPFAM" id="SSF56601">
    <property type="entry name" value="beta-lactamase/transpeptidase-like"/>
    <property type="match status" value="1"/>
</dbReference>
<dbReference type="Proteomes" id="UP000634780">
    <property type="component" value="Unassembled WGS sequence"/>
</dbReference>
<comment type="caution">
    <text evidence="2">The sequence shown here is derived from an EMBL/GenBank/DDBJ whole genome shotgun (WGS) entry which is preliminary data.</text>
</comment>
<dbReference type="Pfam" id="PF00144">
    <property type="entry name" value="Beta-lactamase"/>
    <property type="match status" value="1"/>
</dbReference>
<evidence type="ECO:0000313" key="2">
    <source>
        <dbReference type="EMBL" id="MBJ3809851.1"/>
    </source>
</evidence>
<gene>
    <name evidence="2" type="ORF">JGB26_22480</name>
</gene>
<reference evidence="2 3" key="1">
    <citation type="submission" date="2020-12" db="EMBL/GenBank/DDBJ databases">
        <title>Streptomyces typhae sp. nov., a novel endophytic actinomycete isolated from the root of cattail pollen (Typha angustifolia L.).</title>
        <authorList>
            <person name="Peng C."/>
            <person name="Liu C."/>
        </authorList>
    </citation>
    <scope>NUCLEOTIDE SEQUENCE [LARGE SCALE GENOMIC DNA]</scope>
    <source>
        <strain evidence="2 3">JCM 4753</strain>
    </source>
</reference>
<sequence length="320" mass="35579">MTVKSPRCGVWNGGVGLADLRTGRKVVGNEHSRIASDTKTWVSTVVLQLVGEGKIKLDDSVDHYLPGLIRTKDYDGRKITVRQLLQHTSGLPDYLEGPDWEDLEEHRWDHFEPLETVEQALRLPPPEDRTPDGFSYSNTNYNLVGLIVTEVTGRSIGTEIEQRLIKPLGLRGTYWPGDCVTLRKPDLRGYVDQGGKLVDKTEWNVSAADASGALVSTSADATAFWTALWSGKLLAPAQLAEMKKTIPDDLGEGYGLGVERYERTPGFVTWGHSGYMESGHKFRNAVTEDGRRAVTLMVGSERFNSEKVDSIIEKLIHDIR</sequence>
<evidence type="ECO:0000313" key="3">
    <source>
        <dbReference type="Proteomes" id="UP000634780"/>
    </source>
</evidence>
<organism evidence="2 3">
    <name type="scientific">Streptomyces flavofungini</name>
    <dbReference type="NCBI Taxonomy" id="68200"/>
    <lineage>
        <taxon>Bacteria</taxon>
        <taxon>Bacillati</taxon>
        <taxon>Actinomycetota</taxon>
        <taxon>Actinomycetes</taxon>
        <taxon>Kitasatosporales</taxon>
        <taxon>Streptomycetaceae</taxon>
        <taxon>Streptomyces</taxon>
    </lineage>
</organism>
<accession>A0ABS0XA04</accession>
<protein>
    <submittedName>
        <fullName evidence="2">Beta-lactamase family protein</fullName>
    </submittedName>
</protein>
<dbReference type="PANTHER" id="PTHR46825">
    <property type="entry name" value="D-ALANYL-D-ALANINE-CARBOXYPEPTIDASE/ENDOPEPTIDASE AMPH"/>
    <property type="match status" value="1"/>
</dbReference>
<dbReference type="EMBL" id="JAEKOZ010000013">
    <property type="protein sequence ID" value="MBJ3809851.1"/>
    <property type="molecule type" value="Genomic_DNA"/>
</dbReference>
<dbReference type="InterPro" id="IPR050491">
    <property type="entry name" value="AmpC-like"/>
</dbReference>
<name>A0ABS0XA04_9ACTN</name>